<dbReference type="Pfam" id="PF03481">
    <property type="entry name" value="Sua5_C"/>
    <property type="match status" value="1"/>
</dbReference>
<dbReference type="PROSITE" id="PS51819">
    <property type="entry name" value="VOC"/>
    <property type="match status" value="1"/>
</dbReference>
<evidence type="ECO:0000256" key="4">
    <source>
        <dbReference type="ARBA" id="ARBA00022490"/>
    </source>
</evidence>
<evidence type="ECO:0000256" key="7">
    <source>
        <dbReference type="ARBA" id="ARBA00022695"/>
    </source>
</evidence>
<keyword evidence="9" id="KW-0067">ATP-binding</keyword>
<dbReference type="InterPro" id="IPR005145">
    <property type="entry name" value="Sua5_C"/>
</dbReference>
<comment type="catalytic activity">
    <reaction evidence="11">
        <text>L-threonine + hydrogencarbonate + ATP = L-threonylcarbamoyladenylate + diphosphate + H2O</text>
        <dbReference type="Rhea" id="RHEA:36407"/>
        <dbReference type="ChEBI" id="CHEBI:15377"/>
        <dbReference type="ChEBI" id="CHEBI:17544"/>
        <dbReference type="ChEBI" id="CHEBI:30616"/>
        <dbReference type="ChEBI" id="CHEBI:33019"/>
        <dbReference type="ChEBI" id="CHEBI:57926"/>
        <dbReference type="ChEBI" id="CHEBI:73682"/>
        <dbReference type="EC" id="2.7.7.87"/>
    </reaction>
</comment>
<dbReference type="InterPro" id="IPR017945">
    <property type="entry name" value="DHBP_synth_RibB-like_a/b_dom"/>
</dbReference>
<organism evidence="14 15">
    <name type="scientific">Roseinatronobacter monicus</name>
    <dbReference type="NCBI Taxonomy" id="393481"/>
    <lineage>
        <taxon>Bacteria</taxon>
        <taxon>Pseudomonadati</taxon>
        <taxon>Pseudomonadota</taxon>
        <taxon>Alphaproteobacteria</taxon>
        <taxon>Rhodobacterales</taxon>
        <taxon>Paracoccaceae</taxon>
        <taxon>Roseinatronobacter</taxon>
    </lineage>
</organism>
<dbReference type="Proteomes" id="UP000320582">
    <property type="component" value="Unassembled WGS sequence"/>
</dbReference>
<evidence type="ECO:0000256" key="5">
    <source>
        <dbReference type="ARBA" id="ARBA00022679"/>
    </source>
</evidence>
<dbReference type="AlphaFoldDB" id="A0A543KEH7"/>
<dbReference type="PANTHER" id="PTHR17490:SF16">
    <property type="entry name" value="THREONYLCARBAMOYL-AMP SYNTHASE"/>
    <property type="match status" value="1"/>
</dbReference>
<dbReference type="SUPFAM" id="SSF54593">
    <property type="entry name" value="Glyoxalase/Bleomycin resistance protein/Dihydroxybiphenyl dioxygenase"/>
    <property type="match status" value="1"/>
</dbReference>
<dbReference type="InterPro" id="IPR037523">
    <property type="entry name" value="VOC_core"/>
</dbReference>
<dbReference type="Gene3D" id="3.90.870.10">
    <property type="entry name" value="DHBP synthase"/>
    <property type="match status" value="1"/>
</dbReference>
<evidence type="ECO:0000256" key="3">
    <source>
        <dbReference type="ARBA" id="ARBA00012584"/>
    </source>
</evidence>
<comment type="similarity">
    <text evidence="2">Belongs to the SUA5 family.</text>
</comment>
<keyword evidence="8" id="KW-0547">Nucleotide-binding</keyword>
<dbReference type="Pfam" id="PF01300">
    <property type="entry name" value="Sua5_yciO_yrdC"/>
    <property type="match status" value="1"/>
</dbReference>
<dbReference type="PANTHER" id="PTHR17490">
    <property type="entry name" value="SUA5"/>
    <property type="match status" value="1"/>
</dbReference>
<evidence type="ECO:0000256" key="8">
    <source>
        <dbReference type="ARBA" id="ARBA00022741"/>
    </source>
</evidence>
<dbReference type="Pfam" id="PF00903">
    <property type="entry name" value="Glyoxalase"/>
    <property type="match status" value="1"/>
</dbReference>
<comment type="caution">
    <text evidence="14">The sequence shown here is derived from an EMBL/GenBank/DDBJ whole genome shotgun (WGS) entry which is preliminary data.</text>
</comment>
<evidence type="ECO:0000259" key="12">
    <source>
        <dbReference type="PROSITE" id="PS51163"/>
    </source>
</evidence>
<feature type="domain" description="VOC" evidence="13">
    <location>
        <begin position="351"/>
        <end position="476"/>
    </location>
</feature>
<dbReference type="NCBIfam" id="TIGR00057">
    <property type="entry name" value="L-threonylcarbamoyladenylate synthase"/>
    <property type="match status" value="1"/>
</dbReference>
<dbReference type="CDD" id="cd08357">
    <property type="entry name" value="VOC_like"/>
    <property type="match status" value="1"/>
</dbReference>
<evidence type="ECO:0000313" key="15">
    <source>
        <dbReference type="Proteomes" id="UP000320582"/>
    </source>
</evidence>
<evidence type="ECO:0000259" key="13">
    <source>
        <dbReference type="PROSITE" id="PS51819"/>
    </source>
</evidence>
<reference evidence="14 15" key="1">
    <citation type="submission" date="2019-06" db="EMBL/GenBank/DDBJ databases">
        <title>Genomic Encyclopedia of Archaeal and Bacterial Type Strains, Phase II (KMG-II): from individual species to whole genera.</title>
        <authorList>
            <person name="Goeker M."/>
        </authorList>
    </citation>
    <scope>NUCLEOTIDE SEQUENCE [LARGE SCALE GENOMIC DNA]</scope>
    <source>
        <strain evidence="14 15">DSM 18423</strain>
    </source>
</reference>
<evidence type="ECO:0000256" key="9">
    <source>
        <dbReference type="ARBA" id="ARBA00022840"/>
    </source>
</evidence>
<dbReference type="GO" id="GO:0006450">
    <property type="term" value="P:regulation of translational fidelity"/>
    <property type="evidence" value="ECO:0007669"/>
    <property type="project" value="TreeGrafter"/>
</dbReference>
<comment type="subcellular location">
    <subcellularLocation>
        <location evidence="1">Cytoplasm</location>
    </subcellularLocation>
</comment>
<keyword evidence="6" id="KW-0819">tRNA processing</keyword>
<dbReference type="GO" id="GO:0061710">
    <property type="term" value="F:L-threonylcarbamoyladenylate synthase"/>
    <property type="evidence" value="ECO:0007669"/>
    <property type="project" value="UniProtKB-EC"/>
</dbReference>
<dbReference type="GO" id="GO:0000049">
    <property type="term" value="F:tRNA binding"/>
    <property type="evidence" value="ECO:0007669"/>
    <property type="project" value="TreeGrafter"/>
</dbReference>
<dbReference type="GO" id="GO:0008033">
    <property type="term" value="P:tRNA processing"/>
    <property type="evidence" value="ECO:0007669"/>
    <property type="project" value="UniProtKB-KW"/>
</dbReference>
<dbReference type="Gene3D" id="3.10.180.10">
    <property type="entry name" value="2,3-Dihydroxybiphenyl 1,2-Dioxygenase, domain 1"/>
    <property type="match status" value="1"/>
</dbReference>
<dbReference type="GO" id="GO:0005524">
    <property type="term" value="F:ATP binding"/>
    <property type="evidence" value="ECO:0007669"/>
    <property type="project" value="UniProtKB-KW"/>
</dbReference>
<keyword evidence="15" id="KW-1185">Reference proteome</keyword>
<name>A0A543KEH7_9RHOB</name>
<proteinExistence type="inferred from homology"/>
<keyword evidence="5" id="KW-0808">Transferase</keyword>
<accession>A0A543KEH7</accession>
<evidence type="ECO:0000256" key="1">
    <source>
        <dbReference type="ARBA" id="ARBA00004496"/>
    </source>
</evidence>
<protein>
    <recommendedName>
        <fullName evidence="10">L-threonylcarbamoyladenylate synthase</fullName>
        <ecNumber evidence="3">2.7.7.87</ecNumber>
    </recommendedName>
    <alternativeName>
        <fullName evidence="10">L-threonylcarbamoyladenylate synthase</fullName>
    </alternativeName>
</protein>
<dbReference type="EC" id="2.7.7.87" evidence="3"/>
<keyword evidence="7" id="KW-0548">Nucleotidyltransferase</keyword>
<feature type="domain" description="YrdC-like" evidence="12">
    <location>
        <begin position="15"/>
        <end position="202"/>
    </location>
</feature>
<dbReference type="Gene3D" id="3.40.50.11030">
    <property type="entry name" value="Threonylcarbamoyl-AMP synthase, C-terminal domain"/>
    <property type="match status" value="1"/>
</dbReference>
<dbReference type="InterPro" id="IPR004360">
    <property type="entry name" value="Glyas_Fos-R_dOase_dom"/>
</dbReference>
<dbReference type="InterPro" id="IPR006070">
    <property type="entry name" value="Sua5-like_dom"/>
</dbReference>
<dbReference type="SUPFAM" id="SSF55821">
    <property type="entry name" value="YrdC/RibB"/>
    <property type="match status" value="1"/>
</dbReference>
<evidence type="ECO:0000256" key="2">
    <source>
        <dbReference type="ARBA" id="ARBA00007663"/>
    </source>
</evidence>
<evidence type="ECO:0000256" key="11">
    <source>
        <dbReference type="ARBA" id="ARBA00048366"/>
    </source>
</evidence>
<evidence type="ECO:0000256" key="10">
    <source>
        <dbReference type="ARBA" id="ARBA00029774"/>
    </source>
</evidence>
<dbReference type="PROSITE" id="PS51163">
    <property type="entry name" value="YRDC"/>
    <property type="match status" value="1"/>
</dbReference>
<keyword evidence="4" id="KW-0963">Cytoplasm</keyword>
<dbReference type="InterPro" id="IPR029068">
    <property type="entry name" value="Glyas_Bleomycin-R_OHBP_Dase"/>
</dbReference>
<sequence>MKEAVQKTEILGAQPDGIARAARLLAAGKLVAMPTETVYGLAGDARDPDAVAAIFAAKGRPSFNPLIVHLASLAAAEHLALLPDTARLLAQAFWPGALTLVAPLRAGHGLAPAVTAGLPTVALRVPAHPVAQALLSEFGGPVAAPSANPSGRISPTTPAHVLSGLAGRIAAVLDGGTCAVGVESTIIGFEAGQPVLLREGGISREDIAQVCTLSPARPAPQNITAPGQLASHYAPRAQVRLNISAPMDDEIWIGFGPDCENAPLTLSATGDLTEAAARLFAVLHDADSLGRPIAVAPVPEQGLGAAINDRLRRAAAPGRSDATHGNSGLQSPPFPCEEAAPAYLMETPMLMPFHFAYHVHDLEQARAFYGDVLGCTEGRSTDTWVDFDFFGHQISLHRGEPFANAPTGKVGDHMVPMPHFGLVLDAERFSALAKRLQDAGVEFVIPPSLRFEGQPGEQWTMFFRDPSGNPIEVKGYADQSQIFAS</sequence>
<dbReference type="OrthoDB" id="9814580at2"/>
<dbReference type="GO" id="GO:0005737">
    <property type="term" value="C:cytoplasm"/>
    <property type="evidence" value="ECO:0007669"/>
    <property type="project" value="UniProtKB-SubCell"/>
</dbReference>
<dbReference type="InterPro" id="IPR038385">
    <property type="entry name" value="Sua5/YwlC_C"/>
</dbReference>
<dbReference type="GO" id="GO:0003725">
    <property type="term" value="F:double-stranded RNA binding"/>
    <property type="evidence" value="ECO:0007669"/>
    <property type="project" value="InterPro"/>
</dbReference>
<dbReference type="EMBL" id="VFPT01000001">
    <property type="protein sequence ID" value="TQM93490.1"/>
    <property type="molecule type" value="Genomic_DNA"/>
</dbReference>
<gene>
    <name evidence="14" type="ORF">BD293_2126</name>
</gene>
<evidence type="ECO:0000256" key="6">
    <source>
        <dbReference type="ARBA" id="ARBA00022694"/>
    </source>
</evidence>
<dbReference type="InterPro" id="IPR050156">
    <property type="entry name" value="TC-AMP_synthase_SUA5"/>
</dbReference>
<evidence type="ECO:0000313" key="14">
    <source>
        <dbReference type="EMBL" id="TQM93490.1"/>
    </source>
</evidence>